<dbReference type="Gene3D" id="3.40.50.300">
    <property type="entry name" value="P-loop containing nucleotide triphosphate hydrolases"/>
    <property type="match status" value="1"/>
</dbReference>
<feature type="transmembrane region" description="Helical" evidence="9">
    <location>
        <begin position="165"/>
        <end position="186"/>
    </location>
</feature>
<comment type="caution">
    <text evidence="13">The sequence shown here is derived from an EMBL/GenBank/DDBJ whole genome shotgun (WGS) entry which is preliminary data.</text>
</comment>
<keyword evidence="6" id="KW-0067">ATP-binding</keyword>
<feature type="transmembrane region" description="Helical" evidence="9">
    <location>
        <begin position="271"/>
        <end position="290"/>
    </location>
</feature>
<feature type="transmembrane region" description="Helical" evidence="9">
    <location>
        <begin position="296"/>
        <end position="323"/>
    </location>
</feature>
<organism evidence="13 14">
    <name type="scientific">Pseudomonas fluorescens</name>
    <dbReference type="NCBI Taxonomy" id="294"/>
    <lineage>
        <taxon>Bacteria</taxon>
        <taxon>Pseudomonadati</taxon>
        <taxon>Pseudomonadota</taxon>
        <taxon>Gammaproteobacteria</taxon>
        <taxon>Pseudomonadales</taxon>
        <taxon>Pseudomonadaceae</taxon>
        <taxon>Pseudomonas</taxon>
    </lineage>
</organism>
<dbReference type="InterPro" id="IPR036640">
    <property type="entry name" value="ABC1_TM_sf"/>
</dbReference>
<evidence type="ECO:0000313" key="14">
    <source>
        <dbReference type="Proteomes" id="UP000249493"/>
    </source>
</evidence>
<dbReference type="PROSITE" id="PS50990">
    <property type="entry name" value="PEPTIDASE_C39"/>
    <property type="match status" value="1"/>
</dbReference>
<reference evidence="13 14" key="1">
    <citation type="submission" date="2018-06" db="EMBL/GenBank/DDBJ databases">
        <authorList>
            <person name="Zhirakovskaya E."/>
        </authorList>
    </citation>
    <scope>NUCLEOTIDE SEQUENCE [LARGE SCALE GENOMIC DNA]</scope>
    <source>
        <strain evidence="13 14">LY3</strain>
    </source>
</reference>
<dbReference type="SMART" id="SM00382">
    <property type="entry name" value="AAA"/>
    <property type="match status" value="1"/>
</dbReference>
<dbReference type="CDD" id="cd18567">
    <property type="entry name" value="ABC_6TM_CvaB_RaxB_like"/>
    <property type="match status" value="1"/>
</dbReference>
<evidence type="ECO:0000256" key="9">
    <source>
        <dbReference type="SAM" id="Phobius"/>
    </source>
</evidence>
<dbReference type="GO" id="GO:0140359">
    <property type="term" value="F:ABC-type transporter activity"/>
    <property type="evidence" value="ECO:0007669"/>
    <property type="project" value="InterPro"/>
</dbReference>
<evidence type="ECO:0000256" key="2">
    <source>
        <dbReference type="ARBA" id="ARBA00022448"/>
    </source>
</evidence>
<evidence type="ECO:0000259" key="10">
    <source>
        <dbReference type="PROSITE" id="PS50893"/>
    </source>
</evidence>
<evidence type="ECO:0000256" key="4">
    <source>
        <dbReference type="ARBA" id="ARBA00022692"/>
    </source>
</evidence>
<dbReference type="GO" id="GO:0016887">
    <property type="term" value="F:ATP hydrolysis activity"/>
    <property type="evidence" value="ECO:0007669"/>
    <property type="project" value="InterPro"/>
</dbReference>
<dbReference type="RefSeq" id="WP_111286846.1">
    <property type="nucleotide sequence ID" value="NZ_QLIN01000012.1"/>
</dbReference>
<feature type="transmembrane region" description="Helical" evidence="9">
    <location>
        <begin position="206"/>
        <end position="226"/>
    </location>
</feature>
<dbReference type="InterPro" id="IPR027417">
    <property type="entry name" value="P-loop_NTPase"/>
</dbReference>
<sequence>MNYLDAITLRIGRRLPLILQTEATECGLACLAMIAGYHGHHTTLMELRRQFSVSLKGVTLKQLTQTADQLKFGTRAMRVELEDLSKLTLPCVLHWDFNHFVVLKVADGKCLTLHDPAHGIRQLSLAEASKSFTGVALEVWPDSDFEKQEAKPQIKLMSMLGRVSGLYRALSQVLLLALALEVFSLVSPFLLQWTLDNVLVTQDRDLLTTLIIGFGLLLLMQQLVSATRAWVMMHMSTLLSVQWRANVYSHLLRLPIQYFEKRHLGDIVSRFGAIGEIQGTLTAAFFSTLLDGLMTIATLFLMIAYSPLLAVIAVIAMTSYTLVRWAWYRPLCRANEEQIIHAARQESHFLETVRGMRTIKLFQRQSERRSTWLGLLVEQINSGLRTQKLQLIYTQLNGLIFGLENLLALGLGASLVMNNQFSVGVLMAFIAYKSQFVSRVASLIDHLFELHMLRLQGARLADIVLHPPEDNRGTLSSATWPASQIDIDFTGVKYRYSDQEPFVLDGINLHVVQGESVAITGASGSGKSTLINLLLGICKPTHGQIRIAGSELHHLGAENFRSKIGTVMQDDCLFAGSLVDNIAFFEPSPDLDWAMECARKASIHADILSMPMGYNTLVGDMGTVLSGGQKQRVLLARALYKKPDILILDEATSHLDVKCEQQVNDAVRALEVTRIIVAHRSETIASADRVVILEAGRIVLDQPTPSTMFQTTGVVTL</sequence>
<dbReference type="InterPro" id="IPR003593">
    <property type="entry name" value="AAA+_ATPase"/>
</dbReference>
<keyword evidence="8 9" id="KW-0472">Membrane</keyword>
<evidence type="ECO:0000256" key="8">
    <source>
        <dbReference type="ARBA" id="ARBA00023136"/>
    </source>
</evidence>
<name>A0A327MSQ1_PSEFL</name>
<dbReference type="PANTHER" id="PTHR24221:SF606">
    <property type="entry name" value="COLICIN V SECRETION-PROCESSING ATP-BINDING PROTEIN"/>
    <property type="match status" value="1"/>
</dbReference>
<feature type="domain" description="ABC transmembrane type-1" evidence="11">
    <location>
        <begin position="173"/>
        <end position="452"/>
    </location>
</feature>
<keyword evidence="2" id="KW-0813">Transport</keyword>
<evidence type="ECO:0000256" key="1">
    <source>
        <dbReference type="ARBA" id="ARBA00004651"/>
    </source>
</evidence>
<feature type="domain" description="ABC transporter" evidence="10">
    <location>
        <begin position="487"/>
        <end position="717"/>
    </location>
</feature>
<dbReference type="Gene3D" id="1.20.1560.10">
    <property type="entry name" value="ABC transporter type 1, transmembrane domain"/>
    <property type="match status" value="1"/>
</dbReference>
<dbReference type="Proteomes" id="UP000249493">
    <property type="component" value="Unassembled WGS sequence"/>
</dbReference>
<comment type="subcellular location">
    <subcellularLocation>
        <location evidence="1">Cell membrane</location>
        <topology evidence="1">Multi-pass membrane protein</topology>
    </subcellularLocation>
</comment>
<evidence type="ECO:0000256" key="6">
    <source>
        <dbReference type="ARBA" id="ARBA00022840"/>
    </source>
</evidence>
<dbReference type="GO" id="GO:0006508">
    <property type="term" value="P:proteolysis"/>
    <property type="evidence" value="ECO:0007669"/>
    <property type="project" value="InterPro"/>
</dbReference>
<evidence type="ECO:0000259" key="12">
    <source>
        <dbReference type="PROSITE" id="PS50990"/>
    </source>
</evidence>
<dbReference type="InterPro" id="IPR017871">
    <property type="entry name" value="ABC_transporter-like_CS"/>
</dbReference>
<proteinExistence type="predicted"/>
<dbReference type="SUPFAM" id="SSF90123">
    <property type="entry name" value="ABC transporter transmembrane region"/>
    <property type="match status" value="1"/>
</dbReference>
<evidence type="ECO:0000256" key="7">
    <source>
        <dbReference type="ARBA" id="ARBA00022989"/>
    </source>
</evidence>
<dbReference type="InterPro" id="IPR003439">
    <property type="entry name" value="ABC_transporter-like_ATP-bd"/>
</dbReference>
<gene>
    <name evidence="13" type="ORF">DOZ80_23200</name>
</gene>
<keyword evidence="4 9" id="KW-0812">Transmembrane</keyword>
<dbReference type="FunFam" id="3.40.50.300:FF:000299">
    <property type="entry name" value="ABC transporter ATP-binding protein/permease"/>
    <property type="match status" value="1"/>
</dbReference>
<dbReference type="PROSITE" id="PS50893">
    <property type="entry name" value="ABC_TRANSPORTER_2"/>
    <property type="match status" value="1"/>
</dbReference>
<dbReference type="GO" id="GO:0005524">
    <property type="term" value="F:ATP binding"/>
    <property type="evidence" value="ECO:0007669"/>
    <property type="project" value="UniProtKB-KW"/>
</dbReference>
<dbReference type="InterPro" id="IPR033838">
    <property type="entry name" value="CvaB_peptidase"/>
</dbReference>
<dbReference type="GO" id="GO:0005886">
    <property type="term" value="C:plasma membrane"/>
    <property type="evidence" value="ECO:0007669"/>
    <property type="project" value="UniProtKB-SubCell"/>
</dbReference>
<dbReference type="SUPFAM" id="SSF52540">
    <property type="entry name" value="P-loop containing nucleoside triphosphate hydrolases"/>
    <property type="match status" value="1"/>
</dbReference>
<evidence type="ECO:0000256" key="3">
    <source>
        <dbReference type="ARBA" id="ARBA00022475"/>
    </source>
</evidence>
<feature type="transmembrane region" description="Helical" evidence="9">
    <location>
        <begin position="406"/>
        <end position="432"/>
    </location>
</feature>
<dbReference type="InterPro" id="IPR005074">
    <property type="entry name" value="Peptidase_C39"/>
</dbReference>
<dbReference type="PROSITE" id="PS00211">
    <property type="entry name" value="ABC_TRANSPORTER_1"/>
    <property type="match status" value="1"/>
</dbReference>
<dbReference type="AlphaFoldDB" id="A0A327MSQ1"/>
<keyword evidence="3" id="KW-1003">Cell membrane</keyword>
<keyword evidence="7 9" id="KW-1133">Transmembrane helix</keyword>
<dbReference type="EMBL" id="QLIN01000012">
    <property type="protein sequence ID" value="RAI65463.1"/>
    <property type="molecule type" value="Genomic_DNA"/>
</dbReference>
<evidence type="ECO:0000259" key="11">
    <source>
        <dbReference type="PROSITE" id="PS50929"/>
    </source>
</evidence>
<dbReference type="Pfam" id="PF00664">
    <property type="entry name" value="ABC_membrane"/>
    <property type="match status" value="1"/>
</dbReference>
<dbReference type="CDD" id="cd02419">
    <property type="entry name" value="Peptidase_C39C"/>
    <property type="match status" value="1"/>
</dbReference>
<feature type="domain" description="Peptidase C39" evidence="12">
    <location>
        <begin position="20"/>
        <end position="139"/>
    </location>
</feature>
<dbReference type="Gene3D" id="3.90.70.10">
    <property type="entry name" value="Cysteine proteinases"/>
    <property type="match status" value="1"/>
</dbReference>
<dbReference type="GO" id="GO:0034040">
    <property type="term" value="F:ATPase-coupled lipid transmembrane transporter activity"/>
    <property type="evidence" value="ECO:0007669"/>
    <property type="project" value="TreeGrafter"/>
</dbReference>
<dbReference type="PROSITE" id="PS50929">
    <property type="entry name" value="ABC_TM1F"/>
    <property type="match status" value="1"/>
</dbReference>
<accession>A0A327MSQ1</accession>
<dbReference type="InterPro" id="IPR039421">
    <property type="entry name" value="Type_1_exporter"/>
</dbReference>
<dbReference type="PANTHER" id="PTHR24221">
    <property type="entry name" value="ATP-BINDING CASSETTE SUB-FAMILY B"/>
    <property type="match status" value="1"/>
</dbReference>
<dbReference type="Pfam" id="PF03412">
    <property type="entry name" value="Peptidase_C39"/>
    <property type="match status" value="1"/>
</dbReference>
<dbReference type="Pfam" id="PF00005">
    <property type="entry name" value="ABC_tran"/>
    <property type="match status" value="1"/>
</dbReference>
<dbReference type="GO" id="GO:0008234">
    <property type="term" value="F:cysteine-type peptidase activity"/>
    <property type="evidence" value="ECO:0007669"/>
    <property type="project" value="InterPro"/>
</dbReference>
<evidence type="ECO:0000313" key="13">
    <source>
        <dbReference type="EMBL" id="RAI65463.1"/>
    </source>
</evidence>
<evidence type="ECO:0000256" key="5">
    <source>
        <dbReference type="ARBA" id="ARBA00022741"/>
    </source>
</evidence>
<protein>
    <submittedName>
        <fullName evidence="13">Peptidase domain-containing ABC transporter</fullName>
    </submittedName>
</protein>
<keyword evidence="5" id="KW-0547">Nucleotide-binding</keyword>
<dbReference type="InterPro" id="IPR011527">
    <property type="entry name" value="ABC1_TM_dom"/>
</dbReference>